<accession>A0A137P6D4</accession>
<keyword evidence="3" id="KW-1185">Reference proteome</keyword>
<feature type="compositionally biased region" description="Polar residues" evidence="1">
    <location>
        <begin position="160"/>
        <end position="173"/>
    </location>
</feature>
<dbReference type="Proteomes" id="UP000070444">
    <property type="component" value="Unassembled WGS sequence"/>
</dbReference>
<proteinExistence type="predicted"/>
<protein>
    <submittedName>
        <fullName evidence="2">Uncharacterized protein</fullName>
    </submittedName>
</protein>
<feature type="compositionally biased region" description="Basic and acidic residues" evidence="1">
    <location>
        <begin position="51"/>
        <end position="66"/>
    </location>
</feature>
<feature type="compositionally biased region" description="Basic and acidic residues" evidence="1">
    <location>
        <begin position="8"/>
        <end position="29"/>
    </location>
</feature>
<organism evidence="2 3">
    <name type="scientific">Conidiobolus coronatus (strain ATCC 28846 / CBS 209.66 / NRRL 28638)</name>
    <name type="common">Delacroixia coronata</name>
    <dbReference type="NCBI Taxonomy" id="796925"/>
    <lineage>
        <taxon>Eukaryota</taxon>
        <taxon>Fungi</taxon>
        <taxon>Fungi incertae sedis</taxon>
        <taxon>Zoopagomycota</taxon>
        <taxon>Entomophthoromycotina</taxon>
        <taxon>Entomophthoromycetes</taxon>
        <taxon>Entomophthorales</taxon>
        <taxon>Ancylistaceae</taxon>
        <taxon>Conidiobolus</taxon>
    </lineage>
</organism>
<feature type="compositionally biased region" description="Basic residues" evidence="1">
    <location>
        <begin position="177"/>
        <end position="186"/>
    </location>
</feature>
<sequence>MFYNPTEESQKKVKELMAAEKEQKASRKAEKQKHRQQTEEMFDMFYNPSPETRKVVKDMIRSEKEEKKKKKAEARDNNVKQEAEDVFDMFYNPTPESREKIKQMIKEQKEEKARAKAEKKAAQGGKNRRPSLFRSFKSEVSRGTRALDLAVSTKRPSAPSRATTFPTLSTTSDFKPHISHSTKRNVYRGTNAQTSNTHDFSPLISHDYDEDDLDLYGAPMVEPVSYLGRNAPMGTPVSSSSNPFE</sequence>
<feature type="compositionally biased region" description="Basic and acidic residues" evidence="1">
    <location>
        <begin position="73"/>
        <end position="83"/>
    </location>
</feature>
<name>A0A137P6D4_CONC2</name>
<evidence type="ECO:0000313" key="3">
    <source>
        <dbReference type="Proteomes" id="UP000070444"/>
    </source>
</evidence>
<evidence type="ECO:0000256" key="1">
    <source>
        <dbReference type="SAM" id="MobiDB-lite"/>
    </source>
</evidence>
<gene>
    <name evidence="2" type="ORF">CONCODRAFT_85191</name>
</gene>
<feature type="compositionally biased region" description="Polar residues" evidence="1">
    <location>
        <begin position="188"/>
        <end position="199"/>
    </location>
</feature>
<evidence type="ECO:0000313" key="2">
    <source>
        <dbReference type="EMBL" id="KXN70568.1"/>
    </source>
</evidence>
<feature type="region of interest" description="Disordered" evidence="1">
    <location>
        <begin position="1"/>
        <end position="203"/>
    </location>
</feature>
<dbReference type="EMBL" id="KQ964498">
    <property type="protein sequence ID" value="KXN70568.1"/>
    <property type="molecule type" value="Genomic_DNA"/>
</dbReference>
<dbReference type="AlphaFoldDB" id="A0A137P6D4"/>
<feature type="compositionally biased region" description="Basic and acidic residues" evidence="1">
    <location>
        <begin position="96"/>
        <end position="121"/>
    </location>
</feature>
<reference evidence="2 3" key="1">
    <citation type="journal article" date="2015" name="Genome Biol. Evol.">
        <title>Phylogenomic analyses indicate that early fungi evolved digesting cell walls of algal ancestors of land plants.</title>
        <authorList>
            <person name="Chang Y."/>
            <person name="Wang S."/>
            <person name="Sekimoto S."/>
            <person name="Aerts A.L."/>
            <person name="Choi C."/>
            <person name="Clum A."/>
            <person name="LaButti K.M."/>
            <person name="Lindquist E.A."/>
            <person name="Yee Ngan C."/>
            <person name="Ohm R.A."/>
            <person name="Salamov A.A."/>
            <person name="Grigoriev I.V."/>
            <person name="Spatafora J.W."/>
            <person name="Berbee M.L."/>
        </authorList>
    </citation>
    <scope>NUCLEOTIDE SEQUENCE [LARGE SCALE GENOMIC DNA]</scope>
    <source>
        <strain evidence="2 3">NRRL 28638</strain>
    </source>
</reference>